<accession>A0A9N9BGD9</accession>
<protein>
    <submittedName>
        <fullName evidence="1">4528_t:CDS:1</fullName>
    </submittedName>
</protein>
<keyword evidence="2" id="KW-1185">Reference proteome</keyword>
<dbReference type="Proteomes" id="UP000789759">
    <property type="component" value="Unassembled WGS sequence"/>
</dbReference>
<proteinExistence type="predicted"/>
<reference evidence="1" key="1">
    <citation type="submission" date="2021-06" db="EMBL/GenBank/DDBJ databases">
        <authorList>
            <person name="Kallberg Y."/>
            <person name="Tangrot J."/>
            <person name="Rosling A."/>
        </authorList>
    </citation>
    <scope>NUCLEOTIDE SEQUENCE</scope>
    <source>
        <strain evidence="1">FL966</strain>
    </source>
</reference>
<evidence type="ECO:0000313" key="2">
    <source>
        <dbReference type="Proteomes" id="UP000789759"/>
    </source>
</evidence>
<evidence type="ECO:0000313" key="1">
    <source>
        <dbReference type="EMBL" id="CAG8567663.1"/>
    </source>
</evidence>
<gene>
    <name evidence="1" type="ORF">CPELLU_LOCUS5504</name>
</gene>
<sequence length="248" mass="28837">VIALIPNKESDTNKDIEKLYRKLIEEIAPQLYLHILSLELDSAITEFQAQQSILNTQTSKKLTFSYELSESLGMIQPVDLFINRNNLLTISLHKDEVSTSYIYNNTNLADIYEIDDISSAISSALKEKVKLKAPSTIKINIISSVLPNKASHLTVYFTKNENSEQQFIKQREKCWKENQKNMLMTLAQLYFEEIEKSKKINLKQKKYSIKFNFNHKNIKKTLENKQQNSSKMMMQSYQSNKIQMPNNI</sequence>
<name>A0A9N9BGD9_9GLOM</name>
<dbReference type="AlphaFoldDB" id="A0A9N9BGD9"/>
<dbReference type="OrthoDB" id="2401413at2759"/>
<feature type="non-terminal residue" evidence="1">
    <location>
        <position position="248"/>
    </location>
</feature>
<dbReference type="EMBL" id="CAJVQA010003145">
    <property type="protein sequence ID" value="CAG8567663.1"/>
    <property type="molecule type" value="Genomic_DNA"/>
</dbReference>
<organism evidence="1 2">
    <name type="scientific">Cetraspora pellucida</name>
    <dbReference type="NCBI Taxonomy" id="1433469"/>
    <lineage>
        <taxon>Eukaryota</taxon>
        <taxon>Fungi</taxon>
        <taxon>Fungi incertae sedis</taxon>
        <taxon>Mucoromycota</taxon>
        <taxon>Glomeromycotina</taxon>
        <taxon>Glomeromycetes</taxon>
        <taxon>Diversisporales</taxon>
        <taxon>Gigasporaceae</taxon>
        <taxon>Cetraspora</taxon>
    </lineage>
</organism>
<comment type="caution">
    <text evidence="1">The sequence shown here is derived from an EMBL/GenBank/DDBJ whole genome shotgun (WGS) entry which is preliminary data.</text>
</comment>